<sequence length="197" mass="22020">MMDSGLNIVTTVIGFGMSAAFIVFICARLICGRNRSSDAQSTAFEIQFRSDHGLPEHVIHGLEPVVVAAIPTMKYCREASHSKEDTQCSICLGEYQDKEVLRVMPTCHHKFHLICIDLWLQKHSTCPICRFPLNKHEARLESPFASSLQVHGAEYTSDHTWLHPFHQHSGSSSGNQEIHETVSTVFGDPYAEHESGT</sequence>
<dbReference type="CDD" id="cd16461">
    <property type="entry name" value="RING-H2_EL5-like"/>
    <property type="match status" value="1"/>
</dbReference>
<proteinExistence type="predicted"/>
<dbReference type="PROSITE" id="PS50089">
    <property type="entry name" value="ZF_RING_2"/>
    <property type="match status" value="1"/>
</dbReference>
<dbReference type="InterPro" id="IPR001841">
    <property type="entry name" value="Znf_RING"/>
</dbReference>
<evidence type="ECO:0000313" key="4">
    <source>
        <dbReference type="EMBL" id="KAI0489018.1"/>
    </source>
</evidence>
<dbReference type="GO" id="GO:0008270">
    <property type="term" value="F:zinc ion binding"/>
    <property type="evidence" value="ECO:0007669"/>
    <property type="project" value="UniProtKB-KW"/>
</dbReference>
<keyword evidence="1" id="KW-0862">Zinc</keyword>
<dbReference type="EMBL" id="JAGYWB010000019">
    <property type="protein sequence ID" value="KAI0489018.1"/>
    <property type="molecule type" value="Genomic_DNA"/>
</dbReference>
<dbReference type="Proteomes" id="UP000829196">
    <property type="component" value="Unassembled WGS sequence"/>
</dbReference>
<dbReference type="PANTHER" id="PTHR47035:SF4">
    <property type="entry name" value="OS02G0676500 PROTEIN"/>
    <property type="match status" value="1"/>
</dbReference>
<dbReference type="InterPro" id="IPR053070">
    <property type="entry name" value="RING-type_E3_ubiquitin-ligase"/>
</dbReference>
<keyword evidence="2" id="KW-0812">Transmembrane</keyword>
<dbReference type="SUPFAM" id="SSF57850">
    <property type="entry name" value="RING/U-box"/>
    <property type="match status" value="1"/>
</dbReference>
<accession>A0A8T3A3L9</accession>
<keyword evidence="1" id="KW-0863">Zinc-finger</keyword>
<gene>
    <name evidence="4" type="ORF">KFK09_028859</name>
</gene>
<dbReference type="Gene3D" id="3.30.40.10">
    <property type="entry name" value="Zinc/RING finger domain, C3HC4 (zinc finger)"/>
    <property type="match status" value="1"/>
</dbReference>
<protein>
    <recommendedName>
        <fullName evidence="3">RING-type domain-containing protein</fullName>
    </recommendedName>
</protein>
<reference evidence="4" key="1">
    <citation type="journal article" date="2022" name="Front. Genet.">
        <title>Chromosome-Scale Assembly of the Dendrobium nobile Genome Provides Insights Into the Molecular Mechanism of the Biosynthesis of the Medicinal Active Ingredient of Dendrobium.</title>
        <authorList>
            <person name="Xu Q."/>
            <person name="Niu S.-C."/>
            <person name="Li K.-L."/>
            <person name="Zheng P.-J."/>
            <person name="Zhang X.-J."/>
            <person name="Jia Y."/>
            <person name="Liu Y."/>
            <person name="Niu Y.-X."/>
            <person name="Yu L.-H."/>
            <person name="Chen D.-F."/>
            <person name="Zhang G.-Q."/>
        </authorList>
    </citation>
    <scope>NUCLEOTIDE SEQUENCE</scope>
    <source>
        <tissue evidence="4">Leaf</tissue>
    </source>
</reference>
<dbReference type="OrthoDB" id="8062037at2759"/>
<comment type="caution">
    <text evidence="4">The sequence shown here is derived from an EMBL/GenBank/DDBJ whole genome shotgun (WGS) entry which is preliminary data.</text>
</comment>
<keyword evidence="2" id="KW-0472">Membrane</keyword>
<dbReference type="PANTHER" id="PTHR47035">
    <property type="entry name" value="OS11G0150450 PROTEIN"/>
    <property type="match status" value="1"/>
</dbReference>
<evidence type="ECO:0000259" key="3">
    <source>
        <dbReference type="PROSITE" id="PS50089"/>
    </source>
</evidence>
<evidence type="ECO:0000313" key="5">
    <source>
        <dbReference type="Proteomes" id="UP000829196"/>
    </source>
</evidence>
<evidence type="ECO:0000256" key="1">
    <source>
        <dbReference type="PROSITE-ProRule" id="PRU00175"/>
    </source>
</evidence>
<feature type="domain" description="RING-type" evidence="3">
    <location>
        <begin position="88"/>
        <end position="130"/>
    </location>
</feature>
<evidence type="ECO:0000256" key="2">
    <source>
        <dbReference type="SAM" id="Phobius"/>
    </source>
</evidence>
<keyword evidence="1" id="KW-0479">Metal-binding</keyword>
<keyword evidence="2" id="KW-1133">Transmembrane helix</keyword>
<dbReference type="SMART" id="SM00184">
    <property type="entry name" value="RING"/>
    <property type="match status" value="1"/>
</dbReference>
<dbReference type="AlphaFoldDB" id="A0A8T3A3L9"/>
<dbReference type="FunFam" id="3.30.40.10:FF:000971">
    <property type="entry name" value="Putative RING zinc finger domain superfamily protein"/>
    <property type="match status" value="1"/>
</dbReference>
<organism evidence="4 5">
    <name type="scientific">Dendrobium nobile</name>
    <name type="common">Orchid</name>
    <dbReference type="NCBI Taxonomy" id="94219"/>
    <lineage>
        <taxon>Eukaryota</taxon>
        <taxon>Viridiplantae</taxon>
        <taxon>Streptophyta</taxon>
        <taxon>Embryophyta</taxon>
        <taxon>Tracheophyta</taxon>
        <taxon>Spermatophyta</taxon>
        <taxon>Magnoliopsida</taxon>
        <taxon>Liliopsida</taxon>
        <taxon>Asparagales</taxon>
        <taxon>Orchidaceae</taxon>
        <taxon>Epidendroideae</taxon>
        <taxon>Malaxideae</taxon>
        <taxon>Dendrobiinae</taxon>
        <taxon>Dendrobium</taxon>
    </lineage>
</organism>
<feature type="transmembrane region" description="Helical" evidence="2">
    <location>
        <begin position="6"/>
        <end position="31"/>
    </location>
</feature>
<dbReference type="SMR" id="A0A8T3A3L9"/>
<keyword evidence="5" id="KW-1185">Reference proteome</keyword>
<dbReference type="InterPro" id="IPR013083">
    <property type="entry name" value="Znf_RING/FYVE/PHD"/>
</dbReference>
<dbReference type="Pfam" id="PF13639">
    <property type="entry name" value="zf-RING_2"/>
    <property type="match status" value="1"/>
</dbReference>
<name>A0A8T3A3L9_DENNO</name>